<dbReference type="AlphaFoldDB" id="A0AAV5T646"/>
<evidence type="ECO:0008006" key="4">
    <source>
        <dbReference type="Google" id="ProtNLM"/>
    </source>
</evidence>
<evidence type="ECO:0000256" key="1">
    <source>
        <dbReference type="SAM" id="Phobius"/>
    </source>
</evidence>
<dbReference type="Proteomes" id="UP001432027">
    <property type="component" value="Unassembled WGS sequence"/>
</dbReference>
<sequence length="234" mass="26683">VFLLFHTATIIIYISLMLRIQQALVHGNSMLHLSTRAQLGIVLVLASFSFYAVTAFFLSTEEPENRIEIIERHNVSWLEQYSRHVIVFGVDIGDGGTFRAAMIKLAAFVVVMYLIMGLLIFLIIRGLKAHAKFESAQKRLCRTCKAYTIELLVVALLYTIPSLIDIIFHICPPLFIPDILFFISRILVLVCFTIQSTTSALIFLSHHKFVKELRRKLAIYFSHARNSLLILNDV</sequence>
<reference evidence="2" key="1">
    <citation type="submission" date="2023-10" db="EMBL/GenBank/DDBJ databases">
        <title>Genome assembly of Pristionchus species.</title>
        <authorList>
            <person name="Yoshida K."/>
            <person name="Sommer R.J."/>
        </authorList>
    </citation>
    <scope>NUCLEOTIDE SEQUENCE</scope>
    <source>
        <strain evidence="2">RS0144</strain>
    </source>
</reference>
<feature type="non-terminal residue" evidence="2">
    <location>
        <position position="1"/>
    </location>
</feature>
<gene>
    <name evidence="2" type="ORF">PENTCL1PPCAC_12617</name>
</gene>
<proteinExistence type="predicted"/>
<keyword evidence="1" id="KW-0472">Membrane</keyword>
<keyword evidence="1" id="KW-0812">Transmembrane</keyword>
<feature type="transmembrane region" description="Helical" evidence="1">
    <location>
        <begin position="147"/>
        <end position="170"/>
    </location>
</feature>
<dbReference type="EMBL" id="BTSX01000003">
    <property type="protein sequence ID" value="GMS90442.1"/>
    <property type="molecule type" value="Genomic_DNA"/>
</dbReference>
<feature type="transmembrane region" description="Helical" evidence="1">
    <location>
        <begin position="37"/>
        <end position="58"/>
    </location>
</feature>
<feature type="transmembrane region" description="Helical" evidence="1">
    <location>
        <begin position="182"/>
        <end position="204"/>
    </location>
</feature>
<name>A0AAV5T646_9BILA</name>
<evidence type="ECO:0000313" key="2">
    <source>
        <dbReference type="EMBL" id="GMS90442.1"/>
    </source>
</evidence>
<dbReference type="PANTHER" id="PTHR45830:SF15">
    <property type="entry name" value="SERPENTINE RECEPTOR, CLASS I"/>
    <property type="match status" value="1"/>
</dbReference>
<accession>A0AAV5T646</accession>
<protein>
    <recommendedName>
        <fullName evidence="4">G protein-coupled receptor</fullName>
    </recommendedName>
</protein>
<dbReference type="PANTHER" id="PTHR45830">
    <property type="entry name" value="SERPENTINE RECEPTOR, CLASS I"/>
    <property type="match status" value="1"/>
</dbReference>
<organism evidence="2 3">
    <name type="scientific">Pristionchus entomophagus</name>
    <dbReference type="NCBI Taxonomy" id="358040"/>
    <lineage>
        <taxon>Eukaryota</taxon>
        <taxon>Metazoa</taxon>
        <taxon>Ecdysozoa</taxon>
        <taxon>Nematoda</taxon>
        <taxon>Chromadorea</taxon>
        <taxon>Rhabditida</taxon>
        <taxon>Rhabditina</taxon>
        <taxon>Diplogasteromorpha</taxon>
        <taxon>Diplogasteroidea</taxon>
        <taxon>Neodiplogasteridae</taxon>
        <taxon>Pristionchus</taxon>
    </lineage>
</organism>
<keyword evidence="1" id="KW-1133">Transmembrane helix</keyword>
<feature type="non-terminal residue" evidence="2">
    <location>
        <position position="234"/>
    </location>
</feature>
<feature type="transmembrane region" description="Helical" evidence="1">
    <location>
        <begin position="105"/>
        <end position="127"/>
    </location>
</feature>
<evidence type="ECO:0000313" key="3">
    <source>
        <dbReference type="Proteomes" id="UP001432027"/>
    </source>
</evidence>
<keyword evidence="3" id="KW-1185">Reference proteome</keyword>
<feature type="transmembrane region" description="Helical" evidence="1">
    <location>
        <begin position="6"/>
        <end position="25"/>
    </location>
</feature>
<comment type="caution">
    <text evidence="2">The sequence shown here is derived from an EMBL/GenBank/DDBJ whole genome shotgun (WGS) entry which is preliminary data.</text>
</comment>